<comment type="caution">
    <text evidence="2">The sequence shown here is derived from an EMBL/GenBank/DDBJ whole genome shotgun (WGS) entry which is preliminary data.</text>
</comment>
<keyword evidence="2" id="KW-0675">Receptor</keyword>
<gene>
    <name evidence="2" type="ORF">EOD39_20370</name>
</gene>
<feature type="region of interest" description="Disordered" evidence="1">
    <location>
        <begin position="71"/>
        <end position="96"/>
    </location>
</feature>
<feature type="compositionally biased region" description="Basic residues" evidence="1">
    <location>
        <begin position="244"/>
        <end position="256"/>
    </location>
</feature>
<evidence type="ECO:0000256" key="1">
    <source>
        <dbReference type="SAM" id="MobiDB-lite"/>
    </source>
</evidence>
<dbReference type="AlphaFoldDB" id="A0A444UVK5"/>
<accession>A0A444UVK5</accession>
<dbReference type="PANTHER" id="PTHR14254">
    <property type="entry name" value="GENE 33 POLYPEPTIDE"/>
    <property type="match status" value="1"/>
</dbReference>
<reference evidence="2 3" key="1">
    <citation type="submission" date="2019-01" db="EMBL/GenBank/DDBJ databases">
        <title>Draft Genome and Complete Hox-Cluster Characterization of the Sterlet Sturgeon (Acipenser ruthenus).</title>
        <authorList>
            <person name="Wei Q."/>
        </authorList>
    </citation>
    <scope>NUCLEOTIDE SEQUENCE [LARGE SCALE GENOMIC DNA]</scope>
    <source>
        <strain evidence="2">WHYD16114868_AA</strain>
        <tissue evidence="2">Blood</tissue>
    </source>
</reference>
<feature type="compositionally biased region" description="Pro residues" evidence="1">
    <location>
        <begin position="285"/>
        <end position="296"/>
    </location>
</feature>
<keyword evidence="3" id="KW-1185">Reference proteome</keyword>
<feature type="region of interest" description="Disordered" evidence="1">
    <location>
        <begin position="131"/>
        <end position="170"/>
    </location>
</feature>
<dbReference type="EMBL" id="SCEB01006760">
    <property type="protein sequence ID" value="RXM92213.1"/>
    <property type="molecule type" value="Genomic_DNA"/>
</dbReference>
<feature type="compositionally biased region" description="Basic and acidic residues" evidence="1">
    <location>
        <begin position="230"/>
        <end position="243"/>
    </location>
</feature>
<sequence length="489" mass="53381">MSTAGLTAPEISVPLKSGFLHGTHCHSMGSAKTCWEQHSGLQNLYFSLDPGSMGYLKQHQQVPASLGFERQAPHTESLHSHCCSGSGVRLPPKKSRPARLNLSSVMEPSFHSSSEEDQVVPSFKRLSVNGGSFYERTPPHTPLRSGERGAKPLPPLPGPGTSGELSPDEVDSEVEFFTSSDNISLVQDKPAAFRSSAPSRRSLRGCGQVNLAYFEDCAAPASSCQLQHAEEKRAVPEESPCHRQHERPHRRLRRSHSGPAGSFNKPVLRLSCHRTSQRDSEDKPVVPPRVPIPPRPVKADYRRWSAEVTSSSAYSDEDKPPKVPPREPVSRSGSRTPSPKSLPTYTNGVMPTTQSFAPNPKYVSAKALHRQNSEGSPTRSPCILPIMENGRKASTTHYYLLPERPAYLDKFEKFFSETASTSSSSCTASTTPLLEFSGVADNSDLGQPWSSGGCPLPIPQGSNRLADSRAKPDMVNHVQQKHLLDIVSL</sequence>
<dbReference type="PANTHER" id="PTHR14254:SF5">
    <property type="entry name" value="ERBB RECEPTOR FEEDBACK INHIBITOR 1"/>
    <property type="match status" value="1"/>
</dbReference>
<protein>
    <submittedName>
        <fullName evidence="2">ERBB receptor feedback inhibitor 1</fullName>
    </submittedName>
</protein>
<dbReference type="GO" id="GO:0042059">
    <property type="term" value="P:negative regulation of epidermal growth factor receptor signaling pathway"/>
    <property type="evidence" value="ECO:0007669"/>
    <property type="project" value="TreeGrafter"/>
</dbReference>
<feature type="compositionally biased region" description="Polar residues" evidence="1">
    <location>
        <begin position="331"/>
        <end position="357"/>
    </location>
</feature>
<proteinExistence type="predicted"/>
<dbReference type="GO" id="GO:0045616">
    <property type="term" value="P:regulation of keratinocyte differentiation"/>
    <property type="evidence" value="ECO:0007669"/>
    <property type="project" value="TreeGrafter"/>
</dbReference>
<organism evidence="2 3">
    <name type="scientific">Acipenser ruthenus</name>
    <name type="common">Sterlet sturgeon</name>
    <dbReference type="NCBI Taxonomy" id="7906"/>
    <lineage>
        <taxon>Eukaryota</taxon>
        <taxon>Metazoa</taxon>
        <taxon>Chordata</taxon>
        <taxon>Craniata</taxon>
        <taxon>Vertebrata</taxon>
        <taxon>Euteleostomi</taxon>
        <taxon>Actinopterygii</taxon>
        <taxon>Chondrostei</taxon>
        <taxon>Acipenseriformes</taxon>
        <taxon>Acipenseridae</taxon>
        <taxon>Acipenser</taxon>
    </lineage>
</organism>
<dbReference type="InterPro" id="IPR052112">
    <property type="entry name" value="EGFR_SigReg_Kinase"/>
</dbReference>
<feature type="region of interest" description="Disordered" evidence="1">
    <location>
        <begin position="230"/>
        <end position="358"/>
    </location>
</feature>
<name>A0A444UVK5_ACIRT</name>
<feature type="compositionally biased region" description="Basic and acidic residues" evidence="1">
    <location>
        <begin position="316"/>
        <end position="329"/>
    </location>
</feature>
<evidence type="ECO:0000313" key="2">
    <source>
        <dbReference type="EMBL" id="RXM92213.1"/>
    </source>
</evidence>
<evidence type="ECO:0000313" key="3">
    <source>
        <dbReference type="Proteomes" id="UP000289886"/>
    </source>
</evidence>
<dbReference type="Proteomes" id="UP000289886">
    <property type="component" value="Unassembled WGS sequence"/>
</dbReference>